<dbReference type="AlphaFoldDB" id="A0A7K3WJ54"/>
<organism evidence="2 3">
    <name type="scientific">Goekera deserti</name>
    <dbReference type="NCBI Taxonomy" id="2497753"/>
    <lineage>
        <taxon>Bacteria</taxon>
        <taxon>Bacillati</taxon>
        <taxon>Actinomycetota</taxon>
        <taxon>Actinomycetes</taxon>
        <taxon>Geodermatophilales</taxon>
        <taxon>Geodermatophilaceae</taxon>
        <taxon>Goekera</taxon>
    </lineage>
</organism>
<evidence type="ECO:0000256" key="1">
    <source>
        <dbReference type="SAM" id="Phobius"/>
    </source>
</evidence>
<name>A0A7K3WJ54_9ACTN</name>
<accession>A0A7K3WJ54</accession>
<evidence type="ECO:0000313" key="2">
    <source>
        <dbReference type="EMBL" id="NEL56535.1"/>
    </source>
</evidence>
<feature type="transmembrane region" description="Helical" evidence="1">
    <location>
        <begin position="77"/>
        <end position="97"/>
    </location>
</feature>
<keyword evidence="1" id="KW-0472">Membrane</keyword>
<dbReference type="Proteomes" id="UP000470470">
    <property type="component" value="Unassembled WGS sequence"/>
</dbReference>
<dbReference type="Pfam" id="PF17240">
    <property type="entry name" value="DUF5313"/>
    <property type="match status" value="1"/>
</dbReference>
<dbReference type="InterPro" id="IPR035197">
    <property type="entry name" value="DUF5313"/>
</dbReference>
<gene>
    <name evidence="2" type="ORF">G1H19_21440</name>
</gene>
<dbReference type="EMBL" id="JAAGWK010000036">
    <property type="protein sequence ID" value="NEL56535.1"/>
    <property type="molecule type" value="Genomic_DNA"/>
</dbReference>
<keyword evidence="1" id="KW-1133">Transmembrane helix</keyword>
<sequence length="167" mass="18574">MCGRPTVGGVTERACRPGPLRWLWYAYGGGLPFELSPWVLSDTTRPTWVWRHLARSVVQLLPLLVLFLLVPPVPLEFRLTAAAGGLLMGLLFSAAYMTETTEHRAVKAGYAPGTTALVREERAEQRRFDRALAAELRRLERAAQFRSGVELSDQVGRGAARQRSDRG</sequence>
<proteinExistence type="predicted"/>
<reference evidence="2 3" key="1">
    <citation type="submission" date="2020-02" db="EMBL/GenBank/DDBJ databases">
        <title>The whole genome sequence of CPCC 205119.</title>
        <authorList>
            <person name="Jiang Z."/>
        </authorList>
    </citation>
    <scope>NUCLEOTIDE SEQUENCE [LARGE SCALE GENOMIC DNA]</scope>
    <source>
        <strain evidence="2 3">CPCC 205119</strain>
    </source>
</reference>
<evidence type="ECO:0000313" key="3">
    <source>
        <dbReference type="Proteomes" id="UP000470470"/>
    </source>
</evidence>
<keyword evidence="1" id="KW-0812">Transmembrane</keyword>
<protein>
    <submittedName>
        <fullName evidence="2">DUF5313 domain-containing protein</fullName>
    </submittedName>
</protein>
<keyword evidence="3" id="KW-1185">Reference proteome</keyword>
<feature type="transmembrane region" description="Helical" evidence="1">
    <location>
        <begin position="52"/>
        <end position="71"/>
    </location>
</feature>
<comment type="caution">
    <text evidence="2">The sequence shown here is derived from an EMBL/GenBank/DDBJ whole genome shotgun (WGS) entry which is preliminary data.</text>
</comment>